<dbReference type="Proteomes" id="UP001183582">
    <property type="component" value="Unassembled WGS sequence"/>
</dbReference>
<dbReference type="PANTHER" id="PTHR43649:SF12">
    <property type="entry name" value="DIACETYLCHITOBIOSE BINDING PROTEIN DASA"/>
    <property type="match status" value="1"/>
</dbReference>
<dbReference type="InterPro" id="IPR050490">
    <property type="entry name" value="Bact_solute-bd_prot1"/>
</dbReference>
<dbReference type="AlphaFoldDB" id="A0AAJ2HGG8"/>
<reference evidence="1 2" key="1">
    <citation type="submission" date="2021-06" db="EMBL/GenBank/DDBJ databases">
        <title>Genome-based taxonomic framework of Microbacterium strains isolated from marine environment, the description of four new species and reclassification of four preexisting species.</title>
        <authorList>
            <person name="Lee S.D."/>
            <person name="Kim S.-M."/>
            <person name="Byeon Y.-S."/>
            <person name="Yang H.L."/>
            <person name="Kim I.S."/>
        </authorList>
    </citation>
    <scope>NUCLEOTIDE SEQUENCE [LARGE SCALE GENOMIC DNA]</scope>
    <source>
        <strain evidence="1 2">KACC 20514</strain>
    </source>
</reference>
<name>A0AAJ2HGG8_9MICO</name>
<dbReference type="Pfam" id="PF01547">
    <property type="entry name" value="SBP_bac_1"/>
    <property type="match status" value="1"/>
</dbReference>
<accession>A0AAJ2HGG8</accession>
<dbReference type="Gene3D" id="3.40.190.10">
    <property type="entry name" value="Periplasmic binding protein-like II"/>
    <property type="match status" value="2"/>
</dbReference>
<organism evidence="1 2">
    <name type="scientific">Microbacterium aurantiacum</name>
    <dbReference type="NCBI Taxonomy" id="162393"/>
    <lineage>
        <taxon>Bacteria</taxon>
        <taxon>Bacillati</taxon>
        <taxon>Actinomycetota</taxon>
        <taxon>Actinomycetes</taxon>
        <taxon>Micrococcales</taxon>
        <taxon>Microbacteriaceae</taxon>
        <taxon>Microbacterium</taxon>
    </lineage>
</organism>
<dbReference type="EMBL" id="JAHWXH010000001">
    <property type="protein sequence ID" value="MDS0244274.1"/>
    <property type="molecule type" value="Genomic_DNA"/>
</dbReference>
<proteinExistence type="predicted"/>
<protein>
    <submittedName>
        <fullName evidence="1">Extracellular solute-binding protein</fullName>
    </submittedName>
</protein>
<comment type="caution">
    <text evidence="1">The sequence shown here is derived from an EMBL/GenBank/DDBJ whole genome shotgun (WGS) entry which is preliminary data.</text>
</comment>
<gene>
    <name evidence="1" type="ORF">KZC50_01460</name>
</gene>
<sequence>MTTTLEQYTKSVFEKANPDVSINFLTLPETELRQRVTRDVSTNAGEFDAVVIGPYEVAVWSKNGWLEPLEEMASADSSYDLDDLVPMTRSYLSADDKLYGAPIYGESACLMYRKDLTDSMGIVVPDAPTWTEVLALARQLNGQSIDGKTLTGTTMRGIAGEILTPLLPMVSTYGGRILAPDWAPTLLEEPTLTAIVDYVTLLQETGQPGVATAGYTEALASMSQGQSAMWIDSTVAGATLEDPSQSSVAGKLGYALAPHAETNFGGNFWSWALSILSSSKQKEATWRYISWATSLDYLKLVADDTGWNTVPPGTRKSLYEIPEYVAATPNADITLKSFDLGSAPESEIILKPTAPGRPVSYFDHPNWWDFNLQMTAPLTAAVADGSSAQAAAEAAQAAAESAMKQSGLWNG</sequence>
<dbReference type="PANTHER" id="PTHR43649">
    <property type="entry name" value="ARABINOSE-BINDING PROTEIN-RELATED"/>
    <property type="match status" value="1"/>
</dbReference>
<dbReference type="SUPFAM" id="SSF53850">
    <property type="entry name" value="Periplasmic binding protein-like II"/>
    <property type="match status" value="1"/>
</dbReference>
<evidence type="ECO:0000313" key="2">
    <source>
        <dbReference type="Proteomes" id="UP001183582"/>
    </source>
</evidence>
<evidence type="ECO:0000313" key="1">
    <source>
        <dbReference type="EMBL" id="MDS0244274.1"/>
    </source>
</evidence>
<dbReference type="InterPro" id="IPR006059">
    <property type="entry name" value="SBP"/>
</dbReference>